<feature type="compositionally biased region" description="Polar residues" evidence="4">
    <location>
        <begin position="88"/>
        <end position="99"/>
    </location>
</feature>
<evidence type="ECO:0000313" key="9">
    <source>
        <dbReference type="WBParaSite" id="ECPE_0000745901-mRNA-1"/>
    </source>
</evidence>
<dbReference type="PANTHER" id="PTHR43557">
    <property type="entry name" value="APOPTOSIS-INDUCING FACTOR 1"/>
    <property type="match status" value="1"/>
</dbReference>
<dbReference type="WBParaSite" id="ECPE_0000745901-mRNA-1">
    <property type="protein sequence ID" value="ECPE_0000745901-mRNA-1"/>
    <property type="gene ID" value="ECPE_0000745901"/>
</dbReference>
<dbReference type="GO" id="GO:0016174">
    <property type="term" value="F:NAD(P)H oxidase H2O2-forming activity"/>
    <property type="evidence" value="ECO:0007669"/>
    <property type="project" value="TreeGrafter"/>
</dbReference>
<dbReference type="GO" id="GO:0006915">
    <property type="term" value="P:apoptotic process"/>
    <property type="evidence" value="ECO:0007669"/>
    <property type="project" value="TreeGrafter"/>
</dbReference>
<keyword evidence="8" id="KW-1185">Reference proteome</keyword>
<dbReference type="Gene3D" id="3.50.50.60">
    <property type="entry name" value="FAD/NAD(P)-binding domain"/>
    <property type="match status" value="2"/>
</dbReference>
<proteinExistence type="predicted"/>
<keyword evidence="5" id="KW-0472">Membrane</keyword>
<keyword evidence="5" id="KW-0812">Transmembrane</keyword>
<evidence type="ECO:0000313" key="8">
    <source>
        <dbReference type="Proteomes" id="UP000272942"/>
    </source>
</evidence>
<evidence type="ECO:0000256" key="4">
    <source>
        <dbReference type="SAM" id="MobiDB-lite"/>
    </source>
</evidence>
<dbReference type="GO" id="GO:0005739">
    <property type="term" value="C:mitochondrion"/>
    <property type="evidence" value="ECO:0007669"/>
    <property type="project" value="TreeGrafter"/>
</dbReference>
<dbReference type="InterPro" id="IPR036188">
    <property type="entry name" value="FAD/NAD-bd_sf"/>
</dbReference>
<sequence>MCPRVTVHDYHIVDSTFIPYRSTSSAPDKKNRYESEPSQKFSGFLLAAGIATLVGGIFAFRWYVNREPSYADLARESRRNLERPSLRPNESNVKLDSATTNSLATAHVLEEAEIGHTEAVTLPDTQTVQSASSTEGQEQDHAVAAKESVTEAPVKPSDLQYINPEHAGFPTKVRYLVIGSGTAGLSCARAIRAADPMSRVLMVAGGTGPSDYAEPGIPETNQVEPPPYLRPPLSKELWRRNKEREARLLQTTGDIRRHSWLYYEAESFFLKPEELNTVEYGGVSLLRGDPVVRLDPDKHMVTLASGRQITYERCLLATGGRPKRLRQLEVCSRTGENLTQTGHVSYFRTLADYR</sequence>
<dbReference type="PANTHER" id="PTHR43557:SF4">
    <property type="entry name" value="APOPTOSIS-INDUCING FACTOR 1, MITOCHONDRIAL"/>
    <property type="match status" value="1"/>
</dbReference>
<dbReference type="Pfam" id="PF07992">
    <property type="entry name" value="Pyr_redox_2"/>
    <property type="match status" value="1"/>
</dbReference>
<dbReference type="InterPro" id="IPR023753">
    <property type="entry name" value="FAD/NAD-binding_dom"/>
</dbReference>
<reference evidence="9" key="1">
    <citation type="submission" date="2016-06" db="UniProtKB">
        <authorList>
            <consortium name="WormBaseParasite"/>
        </authorList>
    </citation>
    <scope>IDENTIFICATION</scope>
</reference>
<evidence type="ECO:0000259" key="6">
    <source>
        <dbReference type="Pfam" id="PF07992"/>
    </source>
</evidence>
<dbReference type="EMBL" id="UZAN01044601">
    <property type="protein sequence ID" value="VDP81112.1"/>
    <property type="molecule type" value="Genomic_DNA"/>
</dbReference>
<feature type="transmembrane region" description="Helical" evidence="5">
    <location>
        <begin position="41"/>
        <end position="64"/>
    </location>
</feature>
<dbReference type="SUPFAM" id="SSF51905">
    <property type="entry name" value="FAD/NAD(P)-binding domain"/>
    <property type="match status" value="1"/>
</dbReference>
<dbReference type="GO" id="GO:0033108">
    <property type="term" value="P:mitochondrial respiratory chain complex assembly"/>
    <property type="evidence" value="ECO:0007669"/>
    <property type="project" value="TreeGrafter"/>
</dbReference>
<name>A0A183AKF8_9TREM</name>
<protein>
    <submittedName>
        <fullName evidence="9">Pyr_redox_2 domain-containing protein</fullName>
    </submittedName>
</protein>
<dbReference type="OrthoDB" id="6029at2759"/>
<keyword evidence="3" id="KW-0560">Oxidoreductase</keyword>
<evidence type="ECO:0000256" key="3">
    <source>
        <dbReference type="ARBA" id="ARBA00023002"/>
    </source>
</evidence>
<keyword evidence="1" id="KW-0285">Flavoprotein</keyword>
<dbReference type="InterPro" id="IPR050446">
    <property type="entry name" value="FAD-oxidoreductase/Apoptosis"/>
</dbReference>
<feature type="domain" description="FAD/NAD(P)-binding" evidence="6">
    <location>
        <begin position="174"/>
        <end position="327"/>
    </location>
</feature>
<keyword evidence="2" id="KW-0274">FAD</keyword>
<accession>A0A183AKF8</accession>
<evidence type="ECO:0000313" key="7">
    <source>
        <dbReference type="EMBL" id="VDP81112.1"/>
    </source>
</evidence>
<reference evidence="7 8" key="2">
    <citation type="submission" date="2018-11" db="EMBL/GenBank/DDBJ databases">
        <authorList>
            <consortium name="Pathogen Informatics"/>
        </authorList>
    </citation>
    <scope>NUCLEOTIDE SEQUENCE [LARGE SCALE GENOMIC DNA]</scope>
    <source>
        <strain evidence="7 8">Egypt</strain>
    </source>
</reference>
<evidence type="ECO:0000256" key="5">
    <source>
        <dbReference type="SAM" id="Phobius"/>
    </source>
</evidence>
<dbReference type="Proteomes" id="UP000272942">
    <property type="component" value="Unassembled WGS sequence"/>
</dbReference>
<organism evidence="9">
    <name type="scientific">Echinostoma caproni</name>
    <dbReference type="NCBI Taxonomy" id="27848"/>
    <lineage>
        <taxon>Eukaryota</taxon>
        <taxon>Metazoa</taxon>
        <taxon>Spiralia</taxon>
        <taxon>Lophotrochozoa</taxon>
        <taxon>Platyhelminthes</taxon>
        <taxon>Trematoda</taxon>
        <taxon>Digenea</taxon>
        <taxon>Plagiorchiida</taxon>
        <taxon>Echinostomata</taxon>
        <taxon>Echinostomatoidea</taxon>
        <taxon>Echinostomatidae</taxon>
        <taxon>Echinostoma</taxon>
    </lineage>
</organism>
<evidence type="ECO:0000256" key="2">
    <source>
        <dbReference type="ARBA" id="ARBA00022827"/>
    </source>
</evidence>
<keyword evidence="5" id="KW-1133">Transmembrane helix</keyword>
<gene>
    <name evidence="7" type="ORF">ECPE_LOCUS7443</name>
</gene>
<evidence type="ECO:0000256" key="1">
    <source>
        <dbReference type="ARBA" id="ARBA00022630"/>
    </source>
</evidence>
<feature type="compositionally biased region" description="Basic and acidic residues" evidence="4">
    <location>
        <begin position="75"/>
        <end position="85"/>
    </location>
</feature>
<dbReference type="GO" id="GO:0071949">
    <property type="term" value="F:FAD binding"/>
    <property type="evidence" value="ECO:0007669"/>
    <property type="project" value="TreeGrafter"/>
</dbReference>
<feature type="region of interest" description="Disordered" evidence="4">
    <location>
        <begin position="75"/>
        <end position="99"/>
    </location>
</feature>
<dbReference type="AlphaFoldDB" id="A0A183AKF8"/>